<sequence>MQYSKSEKEENIQYVENLMNKRIWTSLELVLPPESKNDSIGKVLSRVTEYLEHYQIDSDENHKQKLIAITKQFNKNCSIIGELVSKFRTAKIKIDDLEEKHKQDLEEIYNSISEVTPDDEKSMQMMAGLSAPKSLYDRICEAADRCKKHWKLQTMENDYYCFFTLFGALPFRVHVHPNLGLVYEVKTYTNLDVIISADSRPVAWYGLKLFQHKLKEDNLLSVLGVKYDILTLLDYVNMTMEEIKNFRQEYISLVKKYGTSHHFRMNKDLSISFEVMNVNLIIHWVFTINMSPTEPISKDSIKVCCRVGEKVNEDDIKCIAENTPKGTKFIRNFIENVDDYMKRIEKKLKFKRGPY</sequence>
<dbReference type="EMBL" id="JAPWTJ010000389">
    <property type="protein sequence ID" value="KAJ8978944.1"/>
    <property type="molecule type" value="Genomic_DNA"/>
</dbReference>
<organism evidence="2 3">
    <name type="scientific">Molorchus minor</name>
    <dbReference type="NCBI Taxonomy" id="1323400"/>
    <lineage>
        <taxon>Eukaryota</taxon>
        <taxon>Metazoa</taxon>
        <taxon>Ecdysozoa</taxon>
        <taxon>Arthropoda</taxon>
        <taxon>Hexapoda</taxon>
        <taxon>Insecta</taxon>
        <taxon>Pterygota</taxon>
        <taxon>Neoptera</taxon>
        <taxon>Endopterygota</taxon>
        <taxon>Coleoptera</taxon>
        <taxon>Polyphaga</taxon>
        <taxon>Cucujiformia</taxon>
        <taxon>Chrysomeloidea</taxon>
        <taxon>Cerambycidae</taxon>
        <taxon>Lamiinae</taxon>
        <taxon>Monochamini</taxon>
        <taxon>Molorchus</taxon>
    </lineage>
</organism>
<comment type="caution">
    <text evidence="2">The sequence shown here is derived from an EMBL/GenBank/DDBJ whole genome shotgun (WGS) entry which is preliminary data.</text>
</comment>
<evidence type="ECO:0000313" key="2">
    <source>
        <dbReference type="EMBL" id="KAJ8978944.1"/>
    </source>
</evidence>
<accession>A0ABQ9JLU9</accession>
<dbReference type="Proteomes" id="UP001162164">
    <property type="component" value="Unassembled WGS sequence"/>
</dbReference>
<evidence type="ECO:0000313" key="3">
    <source>
        <dbReference type="Proteomes" id="UP001162164"/>
    </source>
</evidence>
<feature type="coiled-coil region" evidence="1">
    <location>
        <begin position="80"/>
        <end position="107"/>
    </location>
</feature>
<gene>
    <name evidence="2" type="ORF">NQ317_003005</name>
</gene>
<evidence type="ECO:0000256" key="1">
    <source>
        <dbReference type="SAM" id="Coils"/>
    </source>
</evidence>
<name>A0ABQ9JLU9_9CUCU</name>
<proteinExistence type="predicted"/>
<keyword evidence="1" id="KW-0175">Coiled coil</keyword>
<keyword evidence="3" id="KW-1185">Reference proteome</keyword>
<reference evidence="2" key="1">
    <citation type="journal article" date="2023" name="Insect Mol. Biol.">
        <title>Genome sequencing provides insights into the evolution of gene families encoding plant cell wall-degrading enzymes in longhorned beetles.</title>
        <authorList>
            <person name="Shin N.R."/>
            <person name="Okamura Y."/>
            <person name="Kirsch R."/>
            <person name="Pauchet Y."/>
        </authorList>
    </citation>
    <scope>NUCLEOTIDE SEQUENCE</scope>
    <source>
        <strain evidence="2">MMC_N1</strain>
    </source>
</reference>
<protein>
    <submittedName>
        <fullName evidence="2">Uncharacterized protein</fullName>
    </submittedName>
</protein>